<dbReference type="EMBL" id="JAMTCK010000010">
    <property type="protein sequence ID" value="MCP2167457.1"/>
    <property type="molecule type" value="Genomic_DNA"/>
</dbReference>
<accession>A0AAE3GHH7</accession>
<name>A0AAE3GHH7_9PSEU</name>
<gene>
    <name evidence="2" type="ORF">LX83_004330</name>
</gene>
<dbReference type="SUPFAM" id="SSF160904">
    <property type="entry name" value="Jann2411-like"/>
    <property type="match status" value="1"/>
</dbReference>
<dbReference type="Proteomes" id="UP001206128">
    <property type="component" value="Unassembled WGS sequence"/>
</dbReference>
<reference evidence="2" key="1">
    <citation type="submission" date="2022-06" db="EMBL/GenBank/DDBJ databases">
        <title>Genomic Encyclopedia of Archaeal and Bacterial Type Strains, Phase II (KMG-II): from individual species to whole genera.</title>
        <authorList>
            <person name="Goeker M."/>
        </authorList>
    </citation>
    <scope>NUCLEOTIDE SEQUENCE</scope>
    <source>
        <strain evidence="2">DSM 43935</strain>
    </source>
</reference>
<dbReference type="PANTHER" id="PTHR35525">
    <property type="entry name" value="BLL6575 PROTEIN"/>
    <property type="match status" value="1"/>
</dbReference>
<keyword evidence="3" id="KW-1185">Reference proteome</keyword>
<dbReference type="InterPro" id="IPR023286">
    <property type="entry name" value="ABATE_dom_sf"/>
</dbReference>
<comment type="caution">
    <text evidence="2">The sequence shown here is derived from an EMBL/GenBank/DDBJ whole genome shotgun (WGS) entry which is preliminary data.</text>
</comment>
<dbReference type="RefSeq" id="WP_253774365.1">
    <property type="nucleotide sequence ID" value="NZ_JAMTCK010000010.1"/>
</dbReference>
<dbReference type="Pfam" id="PF07336">
    <property type="entry name" value="ABATE"/>
    <property type="match status" value="1"/>
</dbReference>
<protein>
    <submittedName>
        <fullName evidence="2">Conserved protein containing a Zn-ribbon-like motif, possibly RNA-binding</fullName>
    </submittedName>
</protein>
<evidence type="ECO:0000259" key="1">
    <source>
        <dbReference type="Pfam" id="PF11706"/>
    </source>
</evidence>
<dbReference type="AlphaFoldDB" id="A0AAE3GHH7"/>
<evidence type="ECO:0000313" key="3">
    <source>
        <dbReference type="Proteomes" id="UP001206128"/>
    </source>
</evidence>
<dbReference type="Pfam" id="PF11706">
    <property type="entry name" value="zf-CGNR"/>
    <property type="match status" value="1"/>
</dbReference>
<dbReference type="InterPro" id="IPR010852">
    <property type="entry name" value="ABATE"/>
</dbReference>
<dbReference type="Gene3D" id="1.10.3300.10">
    <property type="entry name" value="Jann2411-like domain"/>
    <property type="match status" value="1"/>
</dbReference>
<dbReference type="PANTHER" id="PTHR35525:SF3">
    <property type="entry name" value="BLL6575 PROTEIN"/>
    <property type="match status" value="1"/>
</dbReference>
<evidence type="ECO:0000313" key="2">
    <source>
        <dbReference type="EMBL" id="MCP2167457.1"/>
    </source>
</evidence>
<dbReference type="InterPro" id="IPR021005">
    <property type="entry name" value="Znf_CGNR"/>
</dbReference>
<sequence>MAFVFVSGDLALDFVGTLKWRRDAPEEQLTAPAEAARWAVAAGVLTEPPQVSPAEFTQLLDLREAVYRLVRASLCGQPWPAADVDTVNALADGPAPRVTLSTTGLVRRGSGAAVAAVISRAAADLLAQCGELRLKECERERCTRLFVDRSRTGNRRWCGMAECGNRVKAAHYRARKAGAGTTTAWEPANG</sequence>
<proteinExistence type="predicted"/>
<organism evidence="2 3">
    <name type="scientific">Goodfellowiella coeruleoviolacea</name>
    <dbReference type="NCBI Taxonomy" id="334858"/>
    <lineage>
        <taxon>Bacteria</taxon>
        <taxon>Bacillati</taxon>
        <taxon>Actinomycetota</taxon>
        <taxon>Actinomycetes</taxon>
        <taxon>Pseudonocardiales</taxon>
        <taxon>Pseudonocardiaceae</taxon>
        <taxon>Goodfellowiella</taxon>
    </lineage>
</organism>
<feature type="domain" description="Zinc finger CGNR" evidence="1">
    <location>
        <begin position="133"/>
        <end position="176"/>
    </location>
</feature>